<organism evidence="1 2">
    <name type="scientific">Punica granatum</name>
    <name type="common">Pomegranate</name>
    <dbReference type="NCBI Taxonomy" id="22663"/>
    <lineage>
        <taxon>Eukaryota</taxon>
        <taxon>Viridiplantae</taxon>
        <taxon>Streptophyta</taxon>
        <taxon>Embryophyta</taxon>
        <taxon>Tracheophyta</taxon>
        <taxon>Spermatophyta</taxon>
        <taxon>Magnoliopsida</taxon>
        <taxon>eudicotyledons</taxon>
        <taxon>Gunneridae</taxon>
        <taxon>Pentapetalae</taxon>
        <taxon>rosids</taxon>
        <taxon>malvids</taxon>
        <taxon>Myrtales</taxon>
        <taxon>Lythraceae</taxon>
        <taxon>Punica</taxon>
    </lineage>
</organism>
<accession>A0A218WVG6</accession>
<dbReference type="Proteomes" id="UP000197138">
    <property type="component" value="Unassembled WGS sequence"/>
</dbReference>
<evidence type="ECO:0000313" key="1">
    <source>
        <dbReference type="EMBL" id="OWM76499.1"/>
    </source>
</evidence>
<dbReference type="AlphaFoldDB" id="A0A218WVG6"/>
<name>A0A218WVG6_PUNGR</name>
<proteinExistence type="predicted"/>
<reference evidence="2" key="1">
    <citation type="journal article" date="2017" name="Plant J.">
        <title>The pomegranate (Punica granatum L.) genome and the genomics of punicalagin biosynthesis.</title>
        <authorList>
            <person name="Qin G."/>
            <person name="Xu C."/>
            <person name="Ming R."/>
            <person name="Tang H."/>
            <person name="Guyot R."/>
            <person name="Kramer E.M."/>
            <person name="Hu Y."/>
            <person name="Yi X."/>
            <person name="Qi Y."/>
            <person name="Xu X."/>
            <person name="Gao Z."/>
            <person name="Pan H."/>
            <person name="Jian J."/>
            <person name="Tian Y."/>
            <person name="Yue Z."/>
            <person name="Xu Y."/>
        </authorList>
    </citation>
    <scope>NUCLEOTIDE SEQUENCE [LARGE SCALE GENOMIC DNA]</scope>
    <source>
        <strain evidence="2">cv. Dabenzi</strain>
    </source>
</reference>
<sequence length="152" mass="16108">MTSTNLTILLEDGEDTVEVSRCIKFSRDFGSSRKGVGRGVILGGGGVEAEAGRRKGWAVGKPENEGSCDSLVDMLLTRPNLLLLLVGSVIGSGSVSSNMKRKEGFGGNADEAGEEESSIIGYCSITILQVDYHHDHKVGPPLKEGIELWAMG</sequence>
<protein>
    <submittedName>
        <fullName evidence="1">Uncharacterized protein</fullName>
    </submittedName>
</protein>
<gene>
    <name evidence="1" type="ORF">CDL15_Pgr005463</name>
</gene>
<dbReference type="EMBL" id="MTKT01003181">
    <property type="protein sequence ID" value="OWM76499.1"/>
    <property type="molecule type" value="Genomic_DNA"/>
</dbReference>
<evidence type="ECO:0000313" key="2">
    <source>
        <dbReference type="Proteomes" id="UP000197138"/>
    </source>
</evidence>
<comment type="caution">
    <text evidence="1">The sequence shown here is derived from an EMBL/GenBank/DDBJ whole genome shotgun (WGS) entry which is preliminary data.</text>
</comment>